<evidence type="ECO:0000256" key="1">
    <source>
        <dbReference type="SAM" id="SignalP"/>
    </source>
</evidence>
<proteinExistence type="predicted"/>
<comment type="caution">
    <text evidence="2">The sequence shown here is derived from an EMBL/GenBank/DDBJ whole genome shotgun (WGS) entry which is preliminary data.</text>
</comment>
<keyword evidence="1" id="KW-0732">Signal</keyword>
<feature type="signal peptide" evidence="1">
    <location>
        <begin position="1"/>
        <end position="19"/>
    </location>
</feature>
<name>A0AAE3XB30_9DEIO</name>
<organism evidence="2 3">
    <name type="scientific">Deinococcus soli</name>
    <name type="common">ex Cha et al. 2016</name>
    <dbReference type="NCBI Taxonomy" id="1309411"/>
    <lineage>
        <taxon>Bacteria</taxon>
        <taxon>Thermotogati</taxon>
        <taxon>Deinococcota</taxon>
        <taxon>Deinococci</taxon>
        <taxon>Deinococcales</taxon>
        <taxon>Deinococcaceae</taxon>
        <taxon>Deinococcus</taxon>
    </lineage>
</organism>
<feature type="chain" id="PRO_5042158695" evidence="1">
    <location>
        <begin position="20"/>
        <end position="310"/>
    </location>
</feature>
<dbReference type="Proteomes" id="UP001185331">
    <property type="component" value="Unassembled WGS sequence"/>
</dbReference>
<accession>A0AAE3XB30</accession>
<protein>
    <submittedName>
        <fullName evidence="2">Uncharacterized protein</fullName>
    </submittedName>
</protein>
<dbReference type="AlphaFoldDB" id="A0AAE3XB30"/>
<evidence type="ECO:0000313" key="2">
    <source>
        <dbReference type="EMBL" id="MDR6218490.1"/>
    </source>
</evidence>
<evidence type="ECO:0000313" key="3">
    <source>
        <dbReference type="Proteomes" id="UP001185331"/>
    </source>
</evidence>
<gene>
    <name evidence="2" type="ORF">J2Y00_002053</name>
</gene>
<dbReference type="RefSeq" id="WP_309855023.1">
    <property type="nucleotide sequence ID" value="NZ_JAVDQJ010000005.1"/>
</dbReference>
<reference evidence="2" key="1">
    <citation type="submission" date="2023-07" db="EMBL/GenBank/DDBJ databases">
        <title>Sorghum-associated microbial communities from plants grown in Nebraska, USA.</title>
        <authorList>
            <person name="Schachtman D."/>
        </authorList>
    </citation>
    <scope>NUCLEOTIDE SEQUENCE</scope>
    <source>
        <strain evidence="2">BE330</strain>
    </source>
</reference>
<sequence>MRKFLTLALAAGSMAFAMPAPVVVEAPGAPAVTFGSVPTNALPAGYNSFLVPNYQGTGGVLLIQKGAAANTPAPFFTLPPQLNGLTWVTVDPTAKAAVVTSTPATQTPTSTVQASTVQPSATVNTATSVPAVTVTPAATAKPADAASTSASVTAVTAGPELPATGTPPAPVVKTPAGPVTLTATTSIANLGATHAMPDWLSGRFFLIPGNKPGVVVIGYSLSNRDRTRTAITDPAGIVITQNGQSLEARLDRRNSSREAGSLKPLTGEYGTITVYGVTPGDLNLHWDVTGESQASLAYEWSLTPTLSAKR</sequence>
<dbReference type="EMBL" id="JAVDQK010000004">
    <property type="protein sequence ID" value="MDR6218490.1"/>
    <property type="molecule type" value="Genomic_DNA"/>
</dbReference>